<dbReference type="CDD" id="cd00190">
    <property type="entry name" value="Tryp_SPc"/>
    <property type="match status" value="1"/>
</dbReference>
<dbReference type="PROSITE" id="PS00135">
    <property type="entry name" value="TRYPSIN_SER"/>
    <property type="match status" value="1"/>
</dbReference>
<reference evidence="8" key="1">
    <citation type="journal article" date="2019" name="Int. J. Syst. Evol. Microbiol.">
        <title>The Global Catalogue of Microorganisms (GCM) 10K type strain sequencing project: providing services to taxonomists for standard genome sequencing and annotation.</title>
        <authorList>
            <consortium name="The Broad Institute Genomics Platform"/>
            <consortium name="The Broad Institute Genome Sequencing Center for Infectious Disease"/>
            <person name="Wu L."/>
            <person name="Ma J."/>
        </authorList>
    </citation>
    <scope>NUCLEOTIDE SEQUENCE [LARGE SCALE GENOMIC DNA]</scope>
    <source>
        <strain evidence="8">JCM 32148</strain>
    </source>
</reference>
<dbReference type="GO" id="GO:0016787">
    <property type="term" value="F:hydrolase activity"/>
    <property type="evidence" value="ECO:0007669"/>
    <property type="project" value="UniProtKB-KW"/>
</dbReference>
<dbReference type="InterPro" id="IPR001314">
    <property type="entry name" value="Peptidase_S1A"/>
</dbReference>
<dbReference type="PROSITE" id="PS50240">
    <property type="entry name" value="TRYPSIN_DOM"/>
    <property type="match status" value="1"/>
</dbReference>
<keyword evidence="8" id="KW-1185">Reference proteome</keyword>
<proteinExistence type="inferred from homology"/>
<dbReference type="Gene3D" id="2.115.10.10">
    <property type="entry name" value="Tachylectin 2"/>
    <property type="match status" value="2"/>
</dbReference>
<dbReference type="EMBL" id="JBHTHM010000119">
    <property type="protein sequence ID" value="MFD0783295.1"/>
    <property type="molecule type" value="Genomic_DNA"/>
</dbReference>
<name>A0ABW2ZXB2_9ACTN</name>
<evidence type="ECO:0000313" key="8">
    <source>
        <dbReference type="Proteomes" id="UP001597053"/>
    </source>
</evidence>
<evidence type="ECO:0000256" key="3">
    <source>
        <dbReference type="ARBA" id="ARBA00023157"/>
    </source>
</evidence>
<dbReference type="EC" id="3.4.21.-" evidence="7"/>
<evidence type="ECO:0000259" key="6">
    <source>
        <dbReference type="PROSITE" id="PS50240"/>
    </source>
</evidence>
<dbReference type="SMART" id="SM00020">
    <property type="entry name" value="Tryp_SPc"/>
    <property type="match status" value="1"/>
</dbReference>
<dbReference type="PANTHER" id="PTHR24276">
    <property type="entry name" value="POLYSERASE-RELATED"/>
    <property type="match status" value="1"/>
</dbReference>
<evidence type="ECO:0000256" key="5">
    <source>
        <dbReference type="SAM" id="SignalP"/>
    </source>
</evidence>
<dbReference type="InterPro" id="IPR028994">
    <property type="entry name" value="Integrin_alpha_N"/>
</dbReference>
<dbReference type="InterPro" id="IPR013517">
    <property type="entry name" value="FG-GAP"/>
</dbReference>
<dbReference type="InterPro" id="IPR018114">
    <property type="entry name" value="TRYPSIN_HIS"/>
</dbReference>
<keyword evidence="2 5" id="KW-0732">Signal</keyword>
<dbReference type="SUPFAM" id="SSF50494">
    <property type="entry name" value="Trypsin-like serine proteases"/>
    <property type="match status" value="1"/>
</dbReference>
<dbReference type="PANTHER" id="PTHR24276:SF98">
    <property type="entry name" value="FI18310P1-RELATED"/>
    <property type="match status" value="1"/>
</dbReference>
<dbReference type="SUPFAM" id="SSF69318">
    <property type="entry name" value="Integrin alpha N-terminal domain"/>
    <property type="match status" value="1"/>
</dbReference>
<dbReference type="Proteomes" id="UP001597053">
    <property type="component" value="Unassembled WGS sequence"/>
</dbReference>
<feature type="domain" description="Peptidase S1" evidence="6">
    <location>
        <begin position="81"/>
        <end position="339"/>
    </location>
</feature>
<keyword evidence="3" id="KW-1015">Disulfide bond</keyword>
<dbReference type="InterPro" id="IPR043504">
    <property type="entry name" value="Peptidase_S1_PA_chymotrypsin"/>
</dbReference>
<dbReference type="Gene3D" id="2.40.10.10">
    <property type="entry name" value="Trypsin-like serine proteases"/>
    <property type="match status" value="1"/>
</dbReference>
<comment type="similarity">
    <text evidence="1">Belongs to the peptidase S1 family.</text>
</comment>
<gene>
    <name evidence="7" type="ORF">ACFQZ8_05085</name>
</gene>
<evidence type="ECO:0000256" key="4">
    <source>
        <dbReference type="RuleBase" id="RU363034"/>
    </source>
</evidence>
<dbReference type="InterPro" id="IPR009003">
    <property type="entry name" value="Peptidase_S1_PA"/>
</dbReference>
<keyword evidence="4" id="KW-0645">Protease</keyword>
<feature type="chain" id="PRO_5045772048" evidence="5">
    <location>
        <begin position="35"/>
        <end position="597"/>
    </location>
</feature>
<evidence type="ECO:0000256" key="2">
    <source>
        <dbReference type="ARBA" id="ARBA00022729"/>
    </source>
</evidence>
<sequence>MAELSARRRWSAGIMVGLALVAAAAVAPTTAAQAAPAPSGHGVSNDGRSRLPNLYKGKLVLPEPGAKGRPFQSGTSAAPKIFQGTLASASEFPYIVGIVTTYKEGGGSYFYFCTGTIIAPNKVLTAAHCTADGPGTTRVIAGNDRLVDDNGNIITTSGYVAEVASTWTHPSWNIAQQIDDPENAPIVDDVSVLTLKQNLPSVYTPVSLSEQGDQTPYAAGTSAVIAGYGVTSDDEVWPDTRLRKATVNMRSNDECNLVPELYYPERMICAGNATPDTPGSDTCPGDSGGPLLVGGVQVGITDWGFIPCGTFPGYYERLSYYADAVNADIPRPAAPNLDWTGDGHADLIARDSSGRLRLYTGTGFANDGSGGFWSSEVINSGWGSMKRIFRVYNWNGDHKPSIMAVNSSGELWLYNGDGQGGFAGAARRIGTGWGGFTALVPTSNWLGNGKPGLIARNSAGELIRYDGNGAGGWASATGTRIGTGWNGFNAFMTPGSWFGTGNEALIVRKTTTGELFVYQSDSAGGWATTAGIKINSGWGSFLAIPTPGDWSGDNAMDLLGVDSAGKLRIYPTDGKGNWLPGGAAVINSGWNTVSPIF</sequence>
<feature type="signal peptide" evidence="5">
    <location>
        <begin position="1"/>
        <end position="34"/>
    </location>
</feature>
<organism evidence="7 8">
    <name type="scientific">Micromonospora azadirachtae</name>
    <dbReference type="NCBI Taxonomy" id="1970735"/>
    <lineage>
        <taxon>Bacteria</taxon>
        <taxon>Bacillati</taxon>
        <taxon>Actinomycetota</taxon>
        <taxon>Actinomycetes</taxon>
        <taxon>Micromonosporales</taxon>
        <taxon>Micromonosporaceae</taxon>
        <taxon>Micromonospora</taxon>
    </lineage>
</organism>
<accession>A0ABW2ZXB2</accession>
<dbReference type="PROSITE" id="PS00134">
    <property type="entry name" value="TRYPSIN_HIS"/>
    <property type="match status" value="1"/>
</dbReference>
<dbReference type="Pfam" id="PF00089">
    <property type="entry name" value="Trypsin"/>
    <property type="match status" value="1"/>
</dbReference>
<protein>
    <submittedName>
        <fullName evidence="7">Trypsin-like serine protease</fullName>
        <ecNumber evidence="7">3.4.21.-</ecNumber>
    </submittedName>
</protein>
<evidence type="ECO:0000256" key="1">
    <source>
        <dbReference type="ARBA" id="ARBA00007664"/>
    </source>
</evidence>
<dbReference type="InterPro" id="IPR001254">
    <property type="entry name" value="Trypsin_dom"/>
</dbReference>
<comment type="caution">
    <text evidence="7">The sequence shown here is derived from an EMBL/GenBank/DDBJ whole genome shotgun (WGS) entry which is preliminary data.</text>
</comment>
<dbReference type="InterPro" id="IPR033116">
    <property type="entry name" value="TRYPSIN_SER"/>
</dbReference>
<dbReference type="PRINTS" id="PR00722">
    <property type="entry name" value="CHYMOTRYPSIN"/>
</dbReference>
<keyword evidence="4" id="KW-0720">Serine protease</keyword>
<evidence type="ECO:0000313" key="7">
    <source>
        <dbReference type="EMBL" id="MFD0783295.1"/>
    </source>
</evidence>
<keyword evidence="4 7" id="KW-0378">Hydrolase</keyword>
<dbReference type="InterPro" id="IPR050430">
    <property type="entry name" value="Peptidase_S1"/>
</dbReference>
<dbReference type="Pfam" id="PF13517">
    <property type="entry name" value="FG-GAP_3"/>
    <property type="match status" value="1"/>
</dbReference>